<dbReference type="AlphaFoldDB" id="A0A371D2L7"/>
<keyword evidence="3" id="KW-1185">Reference proteome</keyword>
<protein>
    <submittedName>
        <fullName evidence="2">Uncharacterized protein</fullName>
    </submittedName>
</protein>
<organism evidence="2 3">
    <name type="scientific">Lentinus brumalis</name>
    <dbReference type="NCBI Taxonomy" id="2498619"/>
    <lineage>
        <taxon>Eukaryota</taxon>
        <taxon>Fungi</taxon>
        <taxon>Dikarya</taxon>
        <taxon>Basidiomycota</taxon>
        <taxon>Agaricomycotina</taxon>
        <taxon>Agaricomycetes</taxon>
        <taxon>Polyporales</taxon>
        <taxon>Polyporaceae</taxon>
        <taxon>Lentinus</taxon>
    </lineage>
</organism>
<dbReference type="EMBL" id="KZ857424">
    <property type="protein sequence ID" value="RDX46800.1"/>
    <property type="molecule type" value="Genomic_DNA"/>
</dbReference>
<evidence type="ECO:0000313" key="2">
    <source>
        <dbReference type="EMBL" id="RDX46800.1"/>
    </source>
</evidence>
<sequence length="155" mass="17130">MDERSQMGTQGLLCGRMRAVMILVAEQGALPQISPLSLIGQRAIGPDTAGRPGLLSKKRLNDKIASTSHHGRYCWRQGSRPSEEAMGAAAAPGPVRVARCQRLWHLVLENDIWMSEDRQSTYEKRSSCVSGDRTLTEHREEGAHRRTQGKAGLCH</sequence>
<reference evidence="2 3" key="1">
    <citation type="journal article" date="2018" name="Biotechnol. Biofuels">
        <title>Integrative visual omics of the white-rot fungus Polyporus brumalis exposes the biotechnological potential of its oxidative enzymes for delignifying raw plant biomass.</title>
        <authorList>
            <person name="Miyauchi S."/>
            <person name="Rancon A."/>
            <person name="Drula E."/>
            <person name="Hage H."/>
            <person name="Chaduli D."/>
            <person name="Favel A."/>
            <person name="Grisel S."/>
            <person name="Henrissat B."/>
            <person name="Herpoel-Gimbert I."/>
            <person name="Ruiz-Duenas F.J."/>
            <person name="Chevret D."/>
            <person name="Hainaut M."/>
            <person name="Lin J."/>
            <person name="Wang M."/>
            <person name="Pangilinan J."/>
            <person name="Lipzen A."/>
            <person name="Lesage-Meessen L."/>
            <person name="Navarro D."/>
            <person name="Riley R."/>
            <person name="Grigoriev I.V."/>
            <person name="Zhou S."/>
            <person name="Raouche S."/>
            <person name="Rosso M.N."/>
        </authorList>
    </citation>
    <scope>NUCLEOTIDE SEQUENCE [LARGE SCALE GENOMIC DNA]</scope>
    <source>
        <strain evidence="2 3">BRFM 1820</strain>
    </source>
</reference>
<name>A0A371D2L7_9APHY</name>
<feature type="compositionally biased region" description="Basic and acidic residues" evidence="1">
    <location>
        <begin position="134"/>
        <end position="144"/>
    </location>
</feature>
<evidence type="ECO:0000313" key="3">
    <source>
        <dbReference type="Proteomes" id="UP000256964"/>
    </source>
</evidence>
<proteinExistence type="predicted"/>
<feature type="region of interest" description="Disordered" evidence="1">
    <location>
        <begin position="130"/>
        <end position="155"/>
    </location>
</feature>
<gene>
    <name evidence="2" type="ORF">OH76DRAFT_818873</name>
</gene>
<dbReference type="Proteomes" id="UP000256964">
    <property type="component" value="Unassembled WGS sequence"/>
</dbReference>
<accession>A0A371D2L7</accession>
<evidence type="ECO:0000256" key="1">
    <source>
        <dbReference type="SAM" id="MobiDB-lite"/>
    </source>
</evidence>